<dbReference type="HOGENOM" id="CLU_2670713_0_0_1"/>
<name>W7EFG3_BIPV3</name>
<evidence type="ECO:0000313" key="2">
    <source>
        <dbReference type="EMBL" id="EUN26951.1"/>
    </source>
</evidence>
<reference evidence="2 3" key="1">
    <citation type="journal article" date="2013" name="PLoS Genet.">
        <title>Comparative genome structure, secondary metabolite, and effector coding capacity across Cochliobolus pathogens.</title>
        <authorList>
            <person name="Condon B.J."/>
            <person name="Leng Y."/>
            <person name="Wu D."/>
            <person name="Bushley K.E."/>
            <person name="Ohm R.A."/>
            <person name="Otillar R."/>
            <person name="Martin J."/>
            <person name="Schackwitz W."/>
            <person name="Grimwood J."/>
            <person name="MohdZainudin N."/>
            <person name="Xue C."/>
            <person name="Wang R."/>
            <person name="Manning V.A."/>
            <person name="Dhillon B."/>
            <person name="Tu Z.J."/>
            <person name="Steffenson B.J."/>
            <person name="Salamov A."/>
            <person name="Sun H."/>
            <person name="Lowry S."/>
            <person name="LaButti K."/>
            <person name="Han J."/>
            <person name="Copeland A."/>
            <person name="Lindquist E."/>
            <person name="Barry K."/>
            <person name="Schmutz J."/>
            <person name="Baker S.E."/>
            <person name="Ciuffetti L.M."/>
            <person name="Grigoriev I.V."/>
            <person name="Zhong S."/>
            <person name="Turgeon B.G."/>
        </authorList>
    </citation>
    <scope>NUCLEOTIDE SEQUENCE [LARGE SCALE GENOMIC DNA]</scope>
    <source>
        <strain evidence="2 3">FI3</strain>
    </source>
</reference>
<dbReference type="RefSeq" id="XP_014556549.1">
    <property type="nucleotide sequence ID" value="XM_014701063.1"/>
</dbReference>
<organism evidence="2 3">
    <name type="scientific">Bipolaris victoriae (strain FI3)</name>
    <name type="common">Victoria blight of oats agent</name>
    <name type="synonym">Cochliobolus victoriae</name>
    <dbReference type="NCBI Taxonomy" id="930091"/>
    <lineage>
        <taxon>Eukaryota</taxon>
        <taxon>Fungi</taxon>
        <taxon>Dikarya</taxon>
        <taxon>Ascomycota</taxon>
        <taxon>Pezizomycotina</taxon>
        <taxon>Dothideomycetes</taxon>
        <taxon>Pleosporomycetidae</taxon>
        <taxon>Pleosporales</taxon>
        <taxon>Pleosporineae</taxon>
        <taxon>Pleosporaceae</taxon>
        <taxon>Bipolaris</taxon>
    </lineage>
</organism>
<keyword evidence="1" id="KW-1133">Transmembrane helix</keyword>
<proteinExistence type="predicted"/>
<dbReference type="EMBL" id="KI968734">
    <property type="protein sequence ID" value="EUN26951.1"/>
    <property type="molecule type" value="Genomic_DNA"/>
</dbReference>
<evidence type="ECO:0000256" key="1">
    <source>
        <dbReference type="SAM" id="Phobius"/>
    </source>
</evidence>
<keyword evidence="3" id="KW-1185">Reference proteome</keyword>
<dbReference type="GeneID" id="26260781"/>
<keyword evidence="1" id="KW-0812">Transmembrane</keyword>
<dbReference type="AlphaFoldDB" id="W7EFG3"/>
<evidence type="ECO:0000313" key="3">
    <source>
        <dbReference type="Proteomes" id="UP000054337"/>
    </source>
</evidence>
<sequence>MRRSKQRASLLKKKITRICIQIVRRHYRLYLLTLNPKFFLTSRAFFSFSLHHYTMLAWCPLLLVSLPFLHTFTTT</sequence>
<accession>W7EFG3</accession>
<feature type="transmembrane region" description="Helical" evidence="1">
    <location>
        <begin position="52"/>
        <end position="72"/>
    </location>
</feature>
<keyword evidence="1" id="KW-0472">Membrane</keyword>
<dbReference type="Proteomes" id="UP000054337">
    <property type="component" value="Unassembled WGS sequence"/>
</dbReference>
<protein>
    <submittedName>
        <fullName evidence="2">Uncharacterized protein</fullName>
    </submittedName>
</protein>
<gene>
    <name evidence="2" type="ORF">COCVIDRAFT_99639</name>
</gene>